<dbReference type="PANTHER" id="PTHR31973">
    <property type="entry name" value="POLYPROTEIN, PUTATIVE-RELATED"/>
    <property type="match status" value="1"/>
</dbReference>
<dbReference type="Proteomes" id="UP001472677">
    <property type="component" value="Unassembled WGS sequence"/>
</dbReference>
<feature type="region of interest" description="Disordered" evidence="1">
    <location>
        <begin position="229"/>
        <end position="280"/>
    </location>
</feature>
<evidence type="ECO:0000313" key="3">
    <source>
        <dbReference type="EMBL" id="KAK8565143.1"/>
    </source>
</evidence>
<name>A0ABR2EUS7_9ROSI</name>
<sequence length="362" mass="39403">MDASSGNDDNGSNGSDASASNGPDSVHFGWTNDMVDEESYEGQEDSDESDWLVNENEVDGADESETEGNEASSVGLSTGKETDYLGSSYVGSYETDSDGDFVSRKTTKVFFDSSTSESRFELVVERPTAADIPKFRRLYVCFGALKEGFKRYCRHVIGVDGCFLKGSLKGEILSIVGRDSNNQIFLIAWAYVEVENRESWAWFLNHLKDDLNLANGDNLTLLSDMQKVHNHADQPPPMPSSTGPSSPSHSIGPSAPQPSNTPSSPPHSTGPVAPPMVFMPTPSVQPSFPFNSTSPPAQPLVTKKTVFSPKRKVTANRIPVYRKSREHVTSSTTDMPLVSSQPAATVSVPKEARPSKLTIWKR</sequence>
<dbReference type="EMBL" id="JBBPBM010000010">
    <property type="protein sequence ID" value="KAK8565143.1"/>
    <property type="molecule type" value="Genomic_DNA"/>
</dbReference>
<organism evidence="3 4">
    <name type="scientific">Hibiscus sabdariffa</name>
    <name type="common">roselle</name>
    <dbReference type="NCBI Taxonomy" id="183260"/>
    <lineage>
        <taxon>Eukaryota</taxon>
        <taxon>Viridiplantae</taxon>
        <taxon>Streptophyta</taxon>
        <taxon>Embryophyta</taxon>
        <taxon>Tracheophyta</taxon>
        <taxon>Spermatophyta</taxon>
        <taxon>Magnoliopsida</taxon>
        <taxon>eudicotyledons</taxon>
        <taxon>Gunneridae</taxon>
        <taxon>Pentapetalae</taxon>
        <taxon>rosids</taxon>
        <taxon>malvids</taxon>
        <taxon>Malvales</taxon>
        <taxon>Malvaceae</taxon>
        <taxon>Malvoideae</taxon>
        <taxon>Hibiscus</taxon>
    </lineage>
</organism>
<dbReference type="InterPro" id="IPR018289">
    <property type="entry name" value="MULE_transposase_dom"/>
</dbReference>
<feature type="domain" description="MULE transposase" evidence="2">
    <location>
        <begin position="156"/>
        <end position="230"/>
    </location>
</feature>
<feature type="compositionally biased region" description="Acidic residues" evidence="1">
    <location>
        <begin position="34"/>
        <end position="68"/>
    </location>
</feature>
<comment type="caution">
    <text evidence="3">The sequence shown here is derived from an EMBL/GenBank/DDBJ whole genome shotgun (WGS) entry which is preliminary data.</text>
</comment>
<feature type="region of interest" description="Disordered" evidence="1">
    <location>
        <begin position="324"/>
        <end position="362"/>
    </location>
</feature>
<dbReference type="Pfam" id="PF10551">
    <property type="entry name" value="MULE"/>
    <property type="match status" value="1"/>
</dbReference>
<evidence type="ECO:0000313" key="4">
    <source>
        <dbReference type="Proteomes" id="UP001472677"/>
    </source>
</evidence>
<feature type="compositionally biased region" description="Polar residues" evidence="1">
    <location>
        <begin position="329"/>
        <end position="344"/>
    </location>
</feature>
<feature type="compositionally biased region" description="Low complexity" evidence="1">
    <location>
        <begin position="1"/>
        <end position="22"/>
    </location>
</feature>
<evidence type="ECO:0000256" key="1">
    <source>
        <dbReference type="SAM" id="MobiDB-lite"/>
    </source>
</evidence>
<gene>
    <name evidence="3" type="ORF">V6N12_058718</name>
</gene>
<dbReference type="PANTHER" id="PTHR31973:SF189">
    <property type="entry name" value="TRANSPOSASE, MUDR, PLANT, MULE TRANSPOSASE DOMAIN PROTEIN-RELATED"/>
    <property type="match status" value="1"/>
</dbReference>
<evidence type="ECO:0000259" key="2">
    <source>
        <dbReference type="Pfam" id="PF10551"/>
    </source>
</evidence>
<accession>A0ABR2EUS7</accession>
<proteinExistence type="predicted"/>
<protein>
    <recommendedName>
        <fullName evidence="2">MULE transposase domain-containing protein</fullName>
    </recommendedName>
</protein>
<feature type="region of interest" description="Disordered" evidence="1">
    <location>
        <begin position="1"/>
        <end position="79"/>
    </location>
</feature>
<reference evidence="3 4" key="1">
    <citation type="journal article" date="2024" name="G3 (Bethesda)">
        <title>Genome assembly of Hibiscus sabdariffa L. provides insights into metabolisms of medicinal natural products.</title>
        <authorList>
            <person name="Kim T."/>
        </authorList>
    </citation>
    <scope>NUCLEOTIDE SEQUENCE [LARGE SCALE GENOMIC DNA]</scope>
    <source>
        <strain evidence="3">TK-2024</strain>
        <tissue evidence="3">Old leaves</tissue>
    </source>
</reference>
<keyword evidence="4" id="KW-1185">Reference proteome</keyword>
<feature type="compositionally biased region" description="Low complexity" evidence="1">
    <location>
        <begin position="240"/>
        <end position="271"/>
    </location>
</feature>